<dbReference type="PROSITE" id="PS51257">
    <property type="entry name" value="PROKAR_LIPOPROTEIN"/>
    <property type="match status" value="1"/>
</dbReference>
<gene>
    <name evidence="1" type="ordered locus">Turpa_2134</name>
</gene>
<dbReference type="RefSeq" id="WP_014803286.1">
    <property type="nucleotide sequence ID" value="NC_018020.1"/>
</dbReference>
<evidence type="ECO:0000313" key="1">
    <source>
        <dbReference type="EMBL" id="AFM12780.1"/>
    </source>
</evidence>
<dbReference type="HOGENOM" id="CLU_891220_0_0_12"/>
<keyword evidence="2" id="KW-1185">Reference proteome</keyword>
<proteinExistence type="predicted"/>
<dbReference type="Gene3D" id="1.25.40.20">
    <property type="entry name" value="Ankyrin repeat-containing domain"/>
    <property type="match status" value="1"/>
</dbReference>
<dbReference type="OrthoDB" id="307920at2"/>
<dbReference type="PATRIC" id="fig|869212.3.peg.2144"/>
<dbReference type="SMART" id="SM00248">
    <property type="entry name" value="ANK"/>
    <property type="match status" value="2"/>
</dbReference>
<dbReference type="AlphaFoldDB" id="I4B673"/>
<dbReference type="Proteomes" id="UP000006048">
    <property type="component" value="Chromosome"/>
</dbReference>
<dbReference type="InterPro" id="IPR002110">
    <property type="entry name" value="Ankyrin_rpt"/>
</dbReference>
<accession>I4B673</accession>
<dbReference type="KEGG" id="tpx:Turpa_2134"/>
<dbReference type="SUPFAM" id="SSF48403">
    <property type="entry name" value="Ankyrin repeat"/>
    <property type="match status" value="1"/>
</dbReference>
<sequence length="312" mass="33971">MGLSSARCQLRAGLAILLATVMSCDVPAKDTLRDALHDEAQLAAKIQALDRAHPQTQIFLDRALADAVERKLQRAIVQLSKAGANPLGFSGSKYSALTKAICQGDAALVKTFLQGMPQVDAKTTDEMVAEAFDCKRETMAFMLPEGKRHHANITLVHACRKKEILPRARGAILAGADVNYRGAAGDLPFFYPLCRSNIPLLSLAMRQGLNTEAKNADGKTLFEQAAWSGDLDAVKALVLAGVPVNAGAMVVTFENRTVSETRTEHIGVTKTYGKRKVNETRNVTTKTEIPLLDYAKSRDPSLYRLLKARRKP</sequence>
<dbReference type="EMBL" id="CP002959">
    <property type="protein sequence ID" value="AFM12780.1"/>
    <property type="molecule type" value="Genomic_DNA"/>
</dbReference>
<evidence type="ECO:0000313" key="2">
    <source>
        <dbReference type="Proteomes" id="UP000006048"/>
    </source>
</evidence>
<dbReference type="InterPro" id="IPR036770">
    <property type="entry name" value="Ankyrin_rpt-contain_sf"/>
</dbReference>
<dbReference type="STRING" id="869212.Turpa_2134"/>
<reference evidence="1 2" key="1">
    <citation type="submission" date="2012-06" db="EMBL/GenBank/DDBJ databases">
        <title>The complete chromosome of genome of Turneriella parva DSM 21527.</title>
        <authorList>
            <consortium name="US DOE Joint Genome Institute (JGI-PGF)"/>
            <person name="Lucas S."/>
            <person name="Han J."/>
            <person name="Lapidus A."/>
            <person name="Bruce D."/>
            <person name="Goodwin L."/>
            <person name="Pitluck S."/>
            <person name="Peters L."/>
            <person name="Kyrpides N."/>
            <person name="Mavromatis K."/>
            <person name="Ivanova N."/>
            <person name="Mikhailova N."/>
            <person name="Chertkov O."/>
            <person name="Detter J.C."/>
            <person name="Tapia R."/>
            <person name="Han C."/>
            <person name="Land M."/>
            <person name="Hauser L."/>
            <person name="Markowitz V."/>
            <person name="Cheng J.-F."/>
            <person name="Hugenholtz P."/>
            <person name="Woyke T."/>
            <person name="Wu D."/>
            <person name="Gronow S."/>
            <person name="Wellnitz S."/>
            <person name="Brambilla E."/>
            <person name="Klenk H.-P."/>
            <person name="Eisen J.A."/>
        </authorList>
    </citation>
    <scope>NUCLEOTIDE SEQUENCE [LARGE SCALE GENOMIC DNA]</scope>
    <source>
        <strain evidence="2">ATCC BAA-1111 / DSM 21527 / NCTC 11395 / H</strain>
    </source>
</reference>
<protein>
    <submittedName>
        <fullName evidence="1">Uncharacterized protein</fullName>
    </submittedName>
</protein>
<organism evidence="1 2">
    <name type="scientific">Turneriella parva (strain ATCC BAA-1111 / DSM 21527 / NCTC 11395 / H)</name>
    <name type="common">Leptospira parva</name>
    <dbReference type="NCBI Taxonomy" id="869212"/>
    <lineage>
        <taxon>Bacteria</taxon>
        <taxon>Pseudomonadati</taxon>
        <taxon>Spirochaetota</taxon>
        <taxon>Spirochaetia</taxon>
        <taxon>Leptospirales</taxon>
        <taxon>Leptospiraceae</taxon>
        <taxon>Turneriella</taxon>
    </lineage>
</organism>
<name>I4B673_TURPD</name>